<keyword evidence="2" id="KW-1185">Reference proteome</keyword>
<sequence length="523" mass="58495">MPSSITLRPPTAFRDRAAELAMRIKKPFKVVAVGDLIQMIPFSKREDDDIKALIELMQNSDMTLANNENTIVDRLTFRGPIAHMEAPASVADDWANMGIRIVSKANNHTFDCGDAGLIQNFQQLQRVGIEYVGTDYNVTEARLARFCASPKGTVGCIGAYSEVEDYSQMYGLPGGDPITVNAEQLDQLRSIRDTILSRRVEVQNPILEPAADRKGSILLFGRIFRLPEAEEGANTDIESLKKRLEHHLSARGTITMKNNSLRLKVHHTVTETQMNQLRSIAGSDGISSSANDLEAFGVHLTVASAPGEYRYTMNEQDRRDILREVQSGKQASDFLAVTIHWHQNRFAFQAYSFDHYPADYQIKFAHDVIDHGADFFFAHGVHTLKGVEIYKGKPIFYGLSNFVFQHQTFRSWRDDAAGRAPVPLDGEIVGDGRDNEARWEWLNQPVNCEALLVSGHFDQGKLVKVYMYPADLGRTARSGSDIGIPRRPSPEVAQDILERVTVYSRPFGTNIEITDGVGIIHMT</sequence>
<evidence type="ECO:0000313" key="1">
    <source>
        <dbReference type="EMBL" id="KAJ2972465.1"/>
    </source>
</evidence>
<gene>
    <name evidence="1" type="ORF">NQ176_g7144</name>
</gene>
<protein>
    <submittedName>
        <fullName evidence="1">Uncharacterized protein</fullName>
    </submittedName>
</protein>
<accession>A0ACC1MZL6</accession>
<name>A0ACC1MZL6_9HYPO</name>
<reference evidence="1" key="1">
    <citation type="submission" date="2022-08" db="EMBL/GenBank/DDBJ databases">
        <title>Genome Sequence of Lecanicillium fungicola.</title>
        <authorList>
            <person name="Buettner E."/>
        </authorList>
    </citation>
    <scope>NUCLEOTIDE SEQUENCE</scope>
    <source>
        <strain evidence="1">Babe33</strain>
    </source>
</reference>
<comment type="caution">
    <text evidence="1">The sequence shown here is derived from an EMBL/GenBank/DDBJ whole genome shotgun (WGS) entry which is preliminary data.</text>
</comment>
<proteinExistence type="predicted"/>
<evidence type="ECO:0000313" key="2">
    <source>
        <dbReference type="Proteomes" id="UP001143910"/>
    </source>
</evidence>
<organism evidence="1 2">
    <name type="scientific">Zarea fungicola</name>
    <dbReference type="NCBI Taxonomy" id="93591"/>
    <lineage>
        <taxon>Eukaryota</taxon>
        <taxon>Fungi</taxon>
        <taxon>Dikarya</taxon>
        <taxon>Ascomycota</taxon>
        <taxon>Pezizomycotina</taxon>
        <taxon>Sordariomycetes</taxon>
        <taxon>Hypocreomycetidae</taxon>
        <taxon>Hypocreales</taxon>
        <taxon>Cordycipitaceae</taxon>
        <taxon>Zarea</taxon>
    </lineage>
</organism>
<dbReference type="Proteomes" id="UP001143910">
    <property type="component" value="Unassembled WGS sequence"/>
</dbReference>
<dbReference type="EMBL" id="JANJQO010001143">
    <property type="protein sequence ID" value="KAJ2972465.1"/>
    <property type="molecule type" value="Genomic_DNA"/>
</dbReference>